<keyword evidence="3" id="KW-1185">Reference proteome</keyword>
<sequence length="87" mass="10034">MHTRRQQIIASEKIRQNIAKQKIKKKNSEHKIQTLPINKQLEGAVTKNQANTKAGEQQTCSQAGKHAQHHRHHHHHRQPPSTLHAKL</sequence>
<accession>A0A1B0BDQ5</accession>
<proteinExistence type="predicted"/>
<dbReference type="AlphaFoldDB" id="A0A1B0BDQ5"/>
<protein>
    <submittedName>
        <fullName evidence="2">Uncharacterized protein</fullName>
    </submittedName>
</protein>
<organism evidence="2 3">
    <name type="scientific">Glossina palpalis gambiensis</name>
    <dbReference type="NCBI Taxonomy" id="67801"/>
    <lineage>
        <taxon>Eukaryota</taxon>
        <taxon>Metazoa</taxon>
        <taxon>Ecdysozoa</taxon>
        <taxon>Arthropoda</taxon>
        <taxon>Hexapoda</taxon>
        <taxon>Insecta</taxon>
        <taxon>Pterygota</taxon>
        <taxon>Neoptera</taxon>
        <taxon>Endopterygota</taxon>
        <taxon>Diptera</taxon>
        <taxon>Brachycera</taxon>
        <taxon>Muscomorpha</taxon>
        <taxon>Hippoboscoidea</taxon>
        <taxon>Glossinidae</taxon>
        <taxon>Glossina</taxon>
    </lineage>
</organism>
<dbReference type="VEuPathDB" id="VectorBase:GPPI026785"/>
<reference evidence="3" key="1">
    <citation type="submission" date="2015-01" db="EMBL/GenBank/DDBJ databases">
        <authorList>
            <person name="Aksoy S."/>
            <person name="Warren W."/>
            <person name="Wilson R.K."/>
        </authorList>
    </citation>
    <scope>NUCLEOTIDE SEQUENCE [LARGE SCALE GENOMIC DNA]</scope>
    <source>
        <strain evidence="3">IAEA</strain>
    </source>
</reference>
<feature type="compositionally biased region" description="Polar residues" evidence="1">
    <location>
        <begin position="46"/>
        <end position="62"/>
    </location>
</feature>
<dbReference type="EnsemblMetazoa" id="GPPI026785-RA">
    <property type="protein sequence ID" value="GPPI026785-PA"/>
    <property type="gene ID" value="GPPI026785"/>
</dbReference>
<reference evidence="2" key="2">
    <citation type="submission" date="2020-05" db="UniProtKB">
        <authorList>
            <consortium name="EnsemblMetazoa"/>
        </authorList>
    </citation>
    <scope>IDENTIFICATION</scope>
    <source>
        <strain evidence="2">IAEA</strain>
    </source>
</reference>
<evidence type="ECO:0000313" key="2">
    <source>
        <dbReference type="EnsemblMetazoa" id="GPPI026785-PA"/>
    </source>
</evidence>
<dbReference type="Proteomes" id="UP000092460">
    <property type="component" value="Unassembled WGS sequence"/>
</dbReference>
<feature type="compositionally biased region" description="Basic residues" evidence="1">
    <location>
        <begin position="66"/>
        <end position="78"/>
    </location>
</feature>
<evidence type="ECO:0000313" key="3">
    <source>
        <dbReference type="Proteomes" id="UP000092460"/>
    </source>
</evidence>
<dbReference type="EMBL" id="JXJN01012599">
    <property type="status" value="NOT_ANNOTATED_CDS"/>
    <property type="molecule type" value="Genomic_DNA"/>
</dbReference>
<evidence type="ECO:0000256" key="1">
    <source>
        <dbReference type="SAM" id="MobiDB-lite"/>
    </source>
</evidence>
<name>A0A1B0BDQ5_9MUSC</name>
<feature type="region of interest" description="Disordered" evidence="1">
    <location>
        <begin position="46"/>
        <end position="87"/>
    </location>
</feature>